<feature type="transmembrane region" description="Helical" evidence="8">
    <location>
        <begin position="101"/>
        <end position="120"/>
    </location>
</feature>
<dbReference type="PANTHER" id="PTHR30472">
    <property type="entry name" value="FERRIC ENTEROBACTIN TRANSPORT SYSTEM PERMEASE PROTEIN"/>
    <property type="match status" value="1"/>
</dbReference>
<feature type="transmembrane region" description="Helical" evidence="8">
    <location>
        <begin position="491"/>
        <end position="513"/>
    </location>
</feature>
<sequence length="672" mass="71840">MNARVNHSQRKNAQHRIFLWLIPLLLALPALALTLFNFHHQLPVNQWWQAMTTPDINNIQQVVMHYSILPRGVVSLLVGAGLGLAGLLFQQVLKNPLAEPATLGVSAGAQFGVTAAILLAVAPGSWMMQVAALLGAVLVALIVFGLSWGKRMSPVTLILAGLVMGLYCGALNSLMALFNYESLQGMFVWASGALNQHDWHNVTDLAPRLLVAFILSALLIRPLTLLGLDDGVAKNLGLGLSSARLATLALAVLISAQMVNAVGVIGFIGLFSPLLARICGARRLSQRLVMAPLIGALLLWLTDQVVQWLAVVWHEIPTGSATALIGAPVLLWLLPKLRTRGNVPDMNQGDQVAPERHHLWRWMIVGMVLLALALLIALLFGRGSEGWYWAQGIQIEEMMPWRWPRVIAALAAGMMLAVAGTMIQKLTGNPMASPEVLGITSGAALGVLVLLLLVPGNAFVWLLPAGSLGAALTLLLVMITSSRNGFSAQRMLLAGIAVSTIFSTLVVMVLASGDPRTGMLLTWLAGSTYGVDGAQALRTAGVAAVLIAVTPFCRRWLMLLPLGSVTAKAVGVALMPSRIAILLIASALTAAATLMTGPLSFVGLMAPHMARMLGFKRAMPQLMIAALIGGFLMMFADWCGRMVMFPYQIPAGLLATFIGAPYFIFLLRKQAR</sequence>
<dbReference type="PANTHER" id="PTHR30472:SF37">
    <property type="entry name" value="FE(3+) DICITRATE TRANSPORT SYSTEM PERMEASE PROTEIN FECD-RELATED"/>
    <property type="match status" value="1"/>
</dbReference>
<evidence type="ECO:0000256" key="5">
    <source>
        <dbReference type="ARBA" id="ARBA00022692"/>
    </source>
</evidence>
<comment type="caution">
    <text evidence="9">The sequence shown here is derived from an EMBL/GenBank/DDBJ whole genome shotgun (WGS) entry which is preliminary data.</text>
</comment>
<evidence type="ECO:0000313" key="9">
    <source>
        <dbReference type="EMBL" id="PAV96803.1"/>
    </source>
</evidence>
<feature type="transmembrane region" description="Helical" evidence="8">
    <location>
        <begin position="401"/>
        <end position="423"/>
    </location>
</feature>
<feature type="transmembrane region" description="Helical" evidence="8">
    <location>
        <begin position="288"/>
        <end position="310"/>
    </location>
</feature>
<dbReference type="Pfam" id="PF01032">
    <property type="entry name" value="FecCD"/>
    <property type="match status" value="2"/>
</dbReference>
<protein>
    <submittedName>
        <fullName evidence="9">Fe(3+)-hydroxamate ABC transporter permease FhuB</fullName>
    </submittedName>
</protein>
<evidence type="ECO:0000256" key="7">
    <source>
        <dbReference type="ARBA" id="ARBA00023136"/>
    </source>
</evidence>
<evidence type="ECO:0000256" key="8">
    <source>
        <dbReference type="SAM" id="Phobius"/>
    </source>
</evidence>
<dbReference type="InterPro" id="IPR000522">
    <property type="entry name" value="ABC_transptr_permease_BtuC"/>
</dbReference>
<feature type="transmembrane region" description="Helical" evidence="8">
    <location>
        <begin position="459"/>
        <end position="479"/>
    </location>
</feature>
<feature type="transmembrane region" description="Helical" evidence="8">
    <location>
        <begin position="647"/>
        <end position="667"/>
    </location>
</feature>
<evidence type="ECO:0000313" key="10">
    <source>
        <dbReference type="Proteomes" id="UP000218796"/>
    </source>
</evidence>
<accession>A0A2A2MDF7</accession>
<feature type="transmembrane region" description="Helical" evidence="8">
    <location>
        <begin position="618"/>
        <end position="635"/>
    </location>
</feature>
<evidence type="ECO:0000256" key="4">
    <source>
        <dbReference type="ARBA" id="ARBA00022475"/>
    </source>
</evidence>
<evidence type="ECO:0000256" key="3">
    <source>
        <dbReference type="ARBA" id="ARBA00022448"/>
    </source>
</evidence>
<keyword evidence="6 8" id="KW-1133">Transmembrane helix</keyword>
<feature type="transmembrane region" description="Helical" evidence="8">
    <location>
        <begin position="316"/>
        <end position="334"/>
    </location>
</feature>
<dbReference type="Proteomes" id="UP000218796">
    <property type="component" value="Unassembled WGS sequence"/>
</dbReference>
<evidence type="ECO:0000256" key="1">
    <source>
        <dbReference type="ARBA" id="ARBA00004651"/>
    </source>
</evidence>
<comment type="similarity">
    <text evidence="2">Belongs to the binding-protein-dependent transport system permease family. FecCD subfamily.</text>
</comment>
<keyword evidence="4" id="KW-1003">Cell membrane</keyword>
<proteinExistence type="inferred from homology"/>
<gene>
    <name evidence="9" type="ORF">CJD50_10175</name>
</gene>
<feature type="transmembrane region" description="Helical" evidence="8">
    <location>
        <begin position="435"/>
        <end position="453"/>
    </location>
</feature>
<dbReference type="RefSeq" id="WP_039190107.1">
    <property type="nucleotide sequence ID" value="NZ_CAUFSP010000013.1"/>
</dbReference>
<keyword evidence="5 8" id="KW-0812">Transmembrane</keyword>
<comment type="subcellular location">
    <subcellularLocation>
        <location evidence="1">Cell membrane</location>
        <topology evidence="1">Multi-pass membrane protein</topology>
    </subcellularLocation>
</comment>
<dbReference type="GO" id="GO:0005886">
    <property type="term" value="C:plasma membrane"/>
    <property type="evidence" value="ECO:0007669"/>
    <property type="project" value="UniProtKB-SubCell"/>
</dbReference>
<feature type="transmembrane region" description="Helical" evidence="8">
    <location>
        <begin position="155"/>
        <end position="178"/>
    </location>
</feature>
<feature type="transmembrane region" description="Helical" evidence="8">
    <location>
        <begin position="68"/>
        <end position="89"/>
    </location>
</feature>
<dbReference type="CDD" id="cd06550">
    <property type="entry name" value="TM_ABC_iron-siderophores_like"/>
    <property type="match status" value="2"/>
</dbReference>
<dbReference type="OrthoDB" id="9811721at2"/>
<evidence type="ECO:0000256" key="2">
    <source>
        <dbReference type="ARBA" id="ARBA00007935"/>
    </source>
</evidence>
<dbReference type="AlphaFoldDB" id="A0A2A2MDF7"/>
<dbReference type="EMBL" id="NQMS01000003">
    <property type="protein sequence ID" value="PAV96803.1"/>
    <property type="molecule type" value="Genomic_DNA"/>
</dbReference>
<feature type="transmembrane region" description="Helical" evidence="8">
    <location>
        <begin position="126"/>
        <end position="148"/>
    </location>
</feature>
<reference evidence="9 10" key="1">
    <citation type="submission" date="2017-08" db="EMBL/GenBank/DDBJ databases">
        <title>Draft Genome Sequence of Hafnia alvei CITHA-6 Isolated from Raw Bovine Milk.</title>
        <authorList>
            <person name="Culligan E.P."/>
            <person name="Mcsweeney A."/>
            <person name="O'Doherty C."/>
            <person name="Gleeson E."/>
            <person name="O'Riordan D."/>
            <person name="Sleator R.D."/>
        </authorList>
    </citation>
    <scope>NUCLEOTIDE SEQUENCE [LARGE SCALE GENOMIC DNA]</scope>
    <source>
        <strain evidence="9 10">CITHA-6</strain>
    </source>
</reference>
<name>A0A2A2MDF7_9GAMM</name>
<dbReference type="NCBIfam" id="NF007868">
    <property type="entry name" value="PRK10577.1-5"/>
    <property type="match status" value="1"/>
</dbReference>
<keyword evidence="10" id="KW-1185">Reference proteome</keyword>
<organism evidence="9 10">
    <name type="scientific">Hafnia paralvei</name>
    <dbReference type="NCBI Taxonomy" id="546367"/>
    <lineage>
        <taxon>Bacteria</taxon>
        <taxon>Pseudomonadati</taxon>
        <taxon>Pseudomonadota</taxon>
        <taxon>Gammaproteobacteria</taxon>
        <taxon>Enterobacterales</taxon>
        <taxon>Hafniaceae</taxon>
        <taxon>Hafnia</taxon>
    </lineage>
</organism>
<evidence type="ECO:0000256" key="6">
    <source>
        <dbReference type="ARBA" id="ARBA00022989"/>
    </source>
</evidence>
<dbReference type="NCBIfam" id="NF007866">
    <property type="entry name" value="PRK10577.1-2"/>
    <property type="match status" value="1"/>
</dbReference>
<dbReference type="GO" id="GO:0033214">
    <property type="term" value="P:siderophore-iron import into cell"/>
    <property type="evidence" value="ECO:0007669"/>
    <property type="project" value="TreeGrafter"/>
</dbReference>
<dbReference type="SUPFAM" id="SSF81345">
    <property type="entry name" value="ABC transporter involved in vitamin B12 uptake, BtuC"/>
    <property type="match status" value="2"/>
</dbReference>
<feature type="transmembrane region" description="Helical" evidence="8">
    <location>
        <begin position="581"/>
        <end position="606"/>
    </location>
</feature>
<keyword evidence="3" id="KW-0813">Transport</keyword>
<dbReference type="InterPro" id="IPR037294">
    <property type="entry name" value="ABC_BtuC-like"/>
</dbReference>
<keyword evidence="7 8" id="KW-0472">Membrane</keyword>
<dbReference type="GO" id="GO:0022857">
    <property type="term" value="F:transmembrane transporter activity"/>
    <property type="evidence" value="ECO:0007669"/>
    <property type="project" value="InterPro"/>
</dbReference>
<dbReference type="Gene3D" id="1.10.3470.10">
    <property type="entry name" value="ABC transporter involved in vitamin B12 uptake, BtuC"/>
    <property type="match status" value="2"/>
</dbReference>
<feature type="transmembrane region" description="Helical" evidence="8">
    <location>
        <begin position="359"/>
        <end position="381"/>
    </location>
</feature>
<feature type="transmembrane region" description="Helical" evidence="8">
    <location>
        <begin position="259"/>
        <end position="276"/>
    </location>
</feature>